<feature type="transmembrane region" description="Helical" evidence="1">
    <location>
        <begin position="205"/>
        <end position="225"/>
    </location>
</feature>
<sequence length="459" mass="49394">MTNKVKAAIDRTIIILLAVVFIVQQVTHWEPLTVLLGCMVFAAIVLLLFQLKGATLWLTAAFVAGGVLLMLWQKADALYWFESASINVTLVTLFVFAPLFGIPVRLPAYVEALKRFYQANVRSKTALFAGTQLLTQIMGAFINVGSIPVVYHLTFVKPQPGIMTRLLVNAMNRGFGGAILWSPYFAAMTIVTSSLSLYWSSLLPYVLGLALLSVLVSLVVDFRWLRESRNEEEETASSERERPDANRERAGFPAGLGMYLLLAIAAVLLLERLIDLPMVLITCMAAVLFPLAWCLGKGAMATYRQGLTNHFTVTLPALQKEIALFLAAGFFSGSISATGFGASVPALLDAVPLPISLSFSIAAIALIAATSLIGIHPIVPVTVLATGIDPSAVHISPVYFGVLLLGGWGLSNPISPVSAVNNLLAGILQKSVVELARPNYKYAAVMAVILLLFLSAGLF</sequence>
<feature type="transmembrane region" description="Helical" evidence="1">
    <location>
        <begin position="322"/>
        <end position="343"/>
    </location>
</feature>
<dbReference type="OrthoDB" id="3171527at2"/>
<reference evidence="2 3" key="1">
    <citation type="journal article" date="2009" name="Int. J. Syst. Evol. Microbiol.">
        <title>Paenibacillus contaminans sp. nov., isolated from a contaminated laboratory plate.</title>
        <authorList>
            <person name="Chou J.H."/>
            <person name="Lee J.H."/>
            <person name="Lin M.C."/>
            <person name="Chang P.S."/>
            <person name="Arun A.B."/>
            <person name="Young C.C."/>
            <person name="Chen W.M."/>
        </authorList>
    </citation>
    <scope>NUCLEOTIDE SEQUENCE [LARGE SCALE GENOMIC DNA]</scope>
    <source>
        <strain evidence="2 3">CKOBP-6</strain>
    </source>
</reference>
<keyword evidence="1" id="KW-0812">Transmembrane</keyword>
<feature type="transmembrane region" description="Helical" evidence="1">
    <location>
        <begin position="175"/>
        <end position="199"/>
    </location>
</feature>
<feature type="transmembrane region" description="Helical" evidence="1">
    <location>
        <begin position="440"/>
        <end position="458"/>
    </location>
</feature>
<keyword evidence="1" id="KW-0472">Membrane</keyword>
<evidence type="ECO:0000313" key="3">
    <source>
        <dbReference type="Proteomes" id="UP000250369"/>
    </source>
</evidence>
<dbReference type="AlphaFoldDB" id="A0A329MIH1"/>
<feature type="transmembrane region" description="Helical" evidence="1">
    <location>
        <begin position="56"/>
        <end position="72"/>
    </location>
</feature>
<dbReference type="Proteomes" id="UP000250369">
    <property type="component" value="Unassembled WGS sequence"/>
</dbReference>
<feature type="transmembrane region" description="Helical" evidence="1">
    <location>
        <begin position="250"/>
        <end position="270"/>
    </location>
</feature>
<feature type="transmembrane region" description="Helical" evidence="1">
    <location>
        <begin position="276"/>
        <end position="295"/>
    </location>
</feature>
<name>A0A329MIH1_9BACL</name>
<feature type="transmembrane region" description="Helical" evidence="1">
    <location>
        <begin position="84"/>
        <end position="106"/>
    </location>
</feature>
<feature type="transmembrane region" description="Helical" evidence="1">
    <location>
        <begin position="391"/>
        <end position="410"/>
    </location>
</feature>
<evidence type="ECO:0008006" key="4">
    <source>
        <dbReference type="Google" id="ProtNLM"/>
    </source>
</evidence>
<feature type="transmembrane region" description="Helical" evidence="1">
    <location>
        <begin position="355"/>
        <end position="379"/>
    </location>
</feature>
<feature type="transmembrane region" description="Helical" evidence="1">
    <location>
        <begin position="7"/>
        <end position="26"/>
    </location>
</feature>
<gene>
    <name evidence="2" type="ORF">DQG23_20435</name>
</gene>
<accession>A0A329MIH1</accession>
<dbReference type="EMBL" id="QMFB01000012">
    <property type="protein sequence ID" value="RAV19368.1"/>
    <property type="molecule type" value="Genomic_DNA"/>
</dbReference>
<keyword evidence="1" id="KW-1133">Transmembrane helix</keyword>
<evidence type="ECO:0000256" key="1">
    <source>
        <dbReference type="SAM" id="Phobius"/>
    </source>
</evidence>
<evidence type="ECO:0000313" key="2">
    <source>
        <dbReference type="EMBL" id="RAV19368.1"/>
    </source>
</evidence>
<organism evidence="2 3">
    <name type="scientific">Paenibacillus contaminans</name>
    <dbReference type="NCBI Taxonomy" id="450362"/>
    <lineage>
        <taxon>Bacteria</taxon>
        <taxon>Bacillati</taxon>
        <taxon>Bacillota</taxon>
        <taxon>Bacilli</taxon>
        <taxon>Bacillales</taxon>
        <taxon>Paenibacillaceae</taxon>
        <taxon>Paenibacillus</taxon>
    </lineage>
</organism>
<proteinExistence type="predicted"/>
<protein>
    <recommendedName>
        <fullName evidence="4">Citrate transporter-like domain-containing protein</fullName>
    </recommendedName>
</protein>
<dbReference type="RefSeq" id="WP_113032728.1">
    <property type="nucleotide sequence ID" value="NZ_QMFB01000012.1"/>
</dbReference>
<keyword evidence="3" id="KW-1185">Reference proteome</keyword>
<comment type="caution">
    <text evidence="2">The sequence shown here is derived from an EMBL/GenBank/DDBJ whole genome shotgun (WGS) entry which is preliminary data.</text>
</comment>